<dbReference type="EMBL" id="CP000931">
    <property type="protein sequence ID" value="ABZ74946.1"/>
    <property type="molecule type" value="Genomic_DNA"/>
</dbReference>
<dbReference type="Proteomes" id="UP000001317">
    <property type="component" value="Chromosome"/>
</dbReference>
<evidence type="ECO:0000259" key="1">
    <source>
        <dbReference type="Pfam" id="PF01494"/>
    </source>
</evidence>
<dbReference type="InterPro" id="IPR036188">
    <property type="entry name" value="FAD/NAD-bd_sf"/>
</dbReference>
<proteinExistence type="predicted"/>
<dbReference type="PANTHER" id="PTHR43747">
    <property type="entry name" value="FAD-BINDING PROTEIN"/>
    <property type="match status" value="1"/>
</dbReference>
<feature type="domain" description="FAD-binding" evidence="1">
    <location>
        <begin position="20"/>
        <end position="203"/>
    </location>
</feature>
<protein>
    <submittedName>
        <fullName evidence="2">Tryptophan halogenase</fullName>
    </submittedName>
</protein>
<dbReference type="InterPro" id="IPR050816">
    <property type="entry name" value="Flavin-dep_Halogenase_NPB"/>
</dbReference>
<keyword evidence="3" id="KW-1185">Reference proteome</keyword>
<dbReference type="PANTHER" id="PTHR43747:SF1">
    <property type="entry name" value="SLR1998 PROTEIN"/>
    <property type="match status" value="1"/>
</dbReference>
<dbReference type="SUPFAM" id="SSF51905">
    <property type="entry name" value="FAD/NAD(P)-binding domain"/>
    <property type="match status" value="1"/>
</dbReference>
<dbReference type="STRING" id="458817.Shal_0371"/>
<sequence>MMSTDQAVQDELERYPTEAVDIAIIGAGPSGSIAASLLHAQGKKVLVLEKQHFPRFSIGESLLPCCMQVIDEANMLEAVNQAGFQFKNGAAFRHQDKYTSFDFTDKFTQGPGTTFQVERANFDKLLADEAVSQGVEIRYGHTVESIDLSAEPSLSVSNGKGQTQTINAKFVLDASGFGRVLPRLLDLEKPSTLPTRSAVFNHIHDNISDPNFDRNKILISVHPDNQDIWYWLIPFSDGRCSVGVVGEPEQLSSLSGYASNGFSDEIGNSDLDKILKTMINQEPGLRALLADAELINESGLLKGYSANVKTLATDKFALLGNAGEFLDPVFSSGVTIAMQSASMAAKTVIRQLDGERVDWQQDYAEPLMKGVDTFRTYVEAWYDYSFQEAIFFDKPDPKIKQMICSILAGYAWDDNNPFVSESKRRLNMVVELCRS</sequence>
<dbReference type="eggNOG" id="COG0644">
    <property type="taxonomic scope" value="Bacteria"/>
</dbReference>
<name>B0TPS5_SHEHH</name>
<dbReference type="Pfam" id="PF01494">
    <property type="entry name" value="FAD_binding_3"/>
    <property type="match status" value="1"/>
</dbReference>
<gene>
    <name evidence="2" type="ordered locus">Shal_0371</name>
</gene>
<dbReference type="Gene3D" id="3.50.50.60">
    <property type="entry name" value="FAD/NAD(P)-binding domain"/>
    <property type="match status" value="1"/>
</dbReference>
<evidence type="ECO:0000313" key="2">
    <source>
        <dbReference type="EMBL" id="ABZ74946.1"/>
    </source>
</evidence>
<dbReference type="RefSeq" id="WP_012275501.1">
    <property type="nucleotide sequence ID" value="NC_010334.1"/>
</dbReference>
<dbReference type="HOGENOM" id="CLU_024648_4_1_6"/>
<evidence type="ECO:0000313" key="3">
    <source>
        <dbReference type="Proteomes" id="UP000001317"/>
    </source>
</evidence>
<dbReference type="InterPro" id="IPR002938">
    <property type="entry name" value="FAD-bd"/>
</dbReference>
<dbReference type="AlphaFoldDB" id="B0TPS5"/>
<accession>B0TPS5</accession>
<reference evidence="2" key="1">
    <citation type="submission" date="2008-01" db="EMBL/GenBank/DDBJ databases">
        <title>Complete sequence of Shewanella halifaxensis HAW-EB4.</title>
        <authorList>
            <consortium name="US DOE Joint Genome Institute"/>
            <person name="Copeland A."/>
            <person name="Lucas S."/>
            <person name="Lapidus A."/>
            <person name="Glavina del Rio T."/>
            <person name="Dalin E."/>
            <person name="Tice H."/>
            <person name="Bruce D."/>
            <person name="Goodwin L."/>
            <person name="Pitluck S."/>
            <person name="Sims D."/>
            <person name="Brettin T."/>
            <person name="Detter J.C."/>
            <person name="Han C."/>
            <person name="Kuske C.R."/>
            <person name="Schmutz J."/>
            <person name="Larimer F."/>
            <person name="Land M."/>
            <person name="Hauser L."/>
            <person name="Kyrpides N."/>
            <person name="Kim E."/>
            <person name="Zhao J.-S."/>
            <person name="Richardson P."/>
        </authorList>
    </citation>
    <scope>NUCLEOTIDE SEQUENCE [LARGE SCALE GENOMIC DNA]</scope>
    <source>
        <strain evidence="2">HAW-EB4</strain>
    </source>
</reference>
<dbReference type="KEGG" id="shl:Shal_0371"/>
<organism evidence="2 3">
    <name type="scientific">Shewanella halifaxensis (strain HAW-EB4)</name>
    <dbReference type="NCBI Taxonomy" id="458817"/>
    <lineage>
        <taxon>Bacteria</taxon>
        <taxon>Pseudomonadati</taxon>
        <taxon>Pseudomonadota</taxon>
        <taxon>Gammaproteobacteria</taxon>
        <taxon>Alteromonadales</taxon>
        <taxon>Shewanellaceae</taxon>
        <taxon>Shewanella</taxon>
    </lineage>
</organism>
<dbReference type="GO" id="GO:0071949">
    <property type="term" value="F:FAD binding"/>
    <property type="evidence" value="ECO:0007669"/>
    <property type="project" value="InterPro"/>
</dbReference>
<dbReference type="PRINTS" id="PR00420">
    <property type="entry name" value="RNGMNOXGNASE"/>
</dbReference>